<dbReference type="Pfam" id="PF02657">
    <property type="entry name" value="SufE"/>
    <property type="match status" value="1"/>
</dbReference>
<organism evidence="3 4">
    <name type="scientific">Rhodocytophaga rosea</name>
    <dbReference type="NCBI Taxonomy" id="2704465"/>
    <lineage>
        <taxon>Bacteria</taxon>
        <taxon>Pseudomonadati</taxon>
        <taxon>Bacteroidota</taxon>
        <taxon>Cytophagia</taxon>
        <taxon>Cytophagales</taxon>
        <taxon>Rhodocytophagaceae</taxon>
        <taxon>Rhodocytophaga</taxon>
    </lineage>
</organism>
<comment type="similarity">
    <text evidence="1">Belongs to the SufE family.</text>
</comment>
<evidence type="ECO:0000313" key="4">
    <source>
        <dbReference type="Proteomes" id="UP000480178"/>
    </source>
</evidence>
<dbReference type="AlphaFoldDB" id="A0A6C0GLB8"/>
<reference evidence="3 4" key="1">
    <citation type="submission" date="2020-01" db="EMBL/GenBank/DDBJ databases">
        <authorList>
            <person name="Kim M.K."/>
        </authorList>
    </citation>
    <scope>NUCLEOTIDE SEQUENCE [LARGE SCALE GENOMIC DNA]</scope>
    <source>
        <strain evidence="3 4">172606-1</strain>
    </source>
</reference>
<proteinExistence type="inferred from homology"/>
<dbReference type="EMBL" id="CP048222">
    <property type="protein sequence ID" value="QHT68808.1"/>
    <property type="molecule type" value="Genomic_DNA"/>
</dbReference>
<dbReference type="PANTHER" id="PTHR43597:SF5">
    <property type="entry name" value="SUFE-LIKE PROTEIN 2, CHLOROPLASTIC"/>
    <property type="match status" value="1"/>
</dbReference>
<dbReference type="PANTHER" id="PTHR43597">
    <property type="entry name" value="SULFUR ACCEPTOR PROTEIN CSDE"/>
    <property type="match status" value="1"/>
</dbReference>
<dbReference type="SUPFAM" id="SSF82649">
    <property type="entry name" value="SufE/NifU"/>
    <property type="match status" value="1"/>
</dbReference>
<accession>A0A6C0GLB8</accession>
<evidence type="ECO:0000259" key="2">
    <source>
        <dbReference type="Pfam" id="PF02657"/>
    </source>
</evidence>
<evidence type="ECO:0000256" key="1">
    <source>
        <dbReference type="ARBA" id="ARBA00010282"/>
    </source>
</evidence>
<keyword evidence="4" id="KW-1185">Reference proteome</keyword>
<gene>
    <name evidence="3" type="ORF">GXP67_20210</name>
</gene>
<evidence type="ECO:0000313" key="3">
    <source>
        <dbReference type="EMBL" id="QHT68808.1"/>
    </source>
</evidence>
<feature type="domain" description="Fe-S metabolism associated" evidence="2">
    <location>
        <begin position="24"/>
        <end position="132"/>
    </location>
</feature>
<name>A0A6C0GLB8_9BACT</name>
<dbReference type="KEGG" id="rhoz:GXP67_20210"/>
<dbReference type="InterPro" id="IPR003808">
    <property type="entry name" value="Fe-S_metab-assoc_dom"/>
</dbReference>
<dbReference type="Gene3D" id="3.90.1010.10">
    <property type="match status" value="1"/>
</dbReference>
<dbReference type="RefSeq" id="WP_162444811.1">
    <property type="nucleotide sequence ID" value="NZ_CP048222.1"/>
</dbReference>
<protein>
    <submittedName>
        <fullName evidence="3">SufE family protein</fullName>
    </submittedName>
</protein>
<sequence length="147" mass="16480">MRTILEIQQEIIGECSGLNGEVEKILFYLIQQGKQLPAMPLYYKTEAYLIKGCHSKVWLATVSDKEQVYLYADSNTAITKGLISLLIRILNGQFLKAVEEADISFMQGSGLERFIGSERSNGFAAMINQIKDSTNKLAATHMLQTDR</sequence>
<dbReference type="Proteomes" id="UP000480178">
    <property type="component" value="Chromosome"/>
</dbReference>